<dbReference type="STRING" id="698762.SAMN00808754_1561"/>
<dbReference type="EMBL" id="LT838272">
    <property type="protein sequence ID" value="SMB96624.1"/>
    <property type="molecule type" value="Genomic_DNA"/>
</dbReference>
<protein>
    <submittedName>
        <fullName evidence="1">Uncharacterized protein</fullName>
    </submittedName>
</protein>
<dbReference type="AlphaFoldDB" id="A0A1W1VUR1"/>
<evidence type="ECO:0000313" key="2">
    <source>
        <dbReference type="Proteomes" id="UP000192569"/>
    </source>
</evidence>
<dbReference type="Proteomes" id="UP000192569">
    <property type="component" value="Chromosome I"/>
</dbReference>
<organism evidence="1 2">
    <name type="scientific">Thermanaeromonas toyohensis ToBE</name>
    <dbReference type="NCBI Taxonomy" id="698762"/>
    <lineage>
        <taxon>Bacteria</taxon>
        <taxon>Bacillati</taxon>
        <taxon>Bacillota</taxon>
        <taxon>Clostridia</taxon>
        <taxon>Neomoorellales</taxon>
        <taxon>Neomoorellaceae</taxon>
        <taxon>Thermanaeromonas</taxon>
    </lineage>
</organism>
<sequence length="95" mass="10684">MQLSRLIKEAVERGEIRQAIELLEERRREIAALPPDPSEAAAAVAVDRETERVLRQALEEVCRELVHSREVLEKVEVLLGTLSVSEGRGDVGYFC</sequence>
<reference evidence="1 2" key="1">
    <citation type="submission" date="2017-04" db="EMBL/GenBank/DDBJ databases">
        <authorList>
            <person name="Afonso C.L."/>
            <person name="Miller P.J."/>
            <person name="Scott M.A."/>
            <person name="Spackman E."/>
            <person name="Goraichik I."/>
            <person name="Dimitrov K.M."/>
            <person name="Suarez D.L."/>
            <person name="Swayne D.E."/>
        </authorList>
    </citation>
    <scope>NUCLEOTIDE SEQUENCE [LARGE SCALE GENOMIC DNA]</scope>
    <source>
        <strain evidence="1 2">ToBE</strain>
    </source>
</reference>
<gene>
    <name evidence="1" type="ORF">SAMN00808754_1561</name>
</gene>
<evidence type="ECO:0000313" key="1">
    <source>
        <dbReference type="EMBL" id="SMB96624.1"/>
    </source>
</evidence>
<accession>A0A1W1VUR1</accession>
<name>A0A1W1VUR1_9FIRM</name>
<proteinExistence type="predicted"/>
<keyword evidence="2" id="KW-1185">Reference proteome</keyword>